<comment type="subcellular location">
    <subcellularLocation>
        <location evidence="1">Cell membrane</location>
        <topology evidence="1">Multi-pass membrane protein</topology>
    </subcellularLocation>
</comment>
<evidence type="ECO:0000313" key="9">
    <source>
        <dbReference type="Proteomes" id="UP001501591"/>
    </source>
</evidence>
<comment type="caution">
    <text evidence="8">The sequence shown here is derived from an EMBL/GenBank/DDBJ whole genome shotgun (WGS) entry which is preliminary data.</text>
</comment>
<dbReference type="Gene3D" id="1.20.1720.10">
    <property type="entry name" value="Multidrug resistance protein D"/>
    <property type="match status" value="1"/>
</dbReference>
<feature type="transmembrane region" description="Helical" evidence="6">
    <location>
        <begin position="289"/>
        <end position="308"/>
    </location>
</feature>
<feature type="transmembrane region" description="Helical" evidence="6">
    <location>
        <begin position="51"/>
        <end position="74"/>
    </location>
</feature>
<keyword evidence="4 6" id="KW-0472">Membrane</keyword>
<feature type="transmembrane region" description="Helical" evidence="6">
    <location>
        <begin position="235"/>
        <end position="256"/>
    </location>
</feature>
<dbReference type="Pfam" id="PF07690">
    <property type="entry name" value="MFS_1"/>
    <property type="match status" value="1"/>
</dbReference>
<feature type="transmembrane region" description="Helical" evidence="6">
    <location>
        <begin position="385"/>
        <end position="403"/>
    </location>
</feature>
<gene>
    <name evidence="8" type="ORF">GCM10022383_28050</name>
</gene>
<dbReference type="InterPro" id="IPR036259">
    <property type="entry name" value="MFS_trans_sf"/>
</dbReference>
<dbReference type="InterPro" id="IPR011701">
    <property type="entry name" value="MFS"/>
</dbReference>
<keyword evidence="2 6" id="KW-0812">Transmembrane</keyword>
<dbReference type="EMBL" id="BAABCP010000002">
    <property type="protein sequence ID" value="GAA3948681.1"/>
    <property type="molecule type" value="Genomic_DNA"/>
</dbReference>
<feature type="transmembrane region" description="Helical" evidence="6">
    <location>
        <begin position="328"/>
        <end position="347"/>
    </location>
</feature>
<feature type="transmembrane region" description="Helical" evidence="6">
    <location>
        <begin position="453"/>
        <end position="473"/>
    </location>
</feature>
<accession>A0ABP7NJL5</accession>
<dbReference type="PANTHER" id="PTHR23501:SF154">
    <property type="entry name" value="MULTIDRUG-EFFLUX TRANSPORTER RV1634-RELATED"/>
    <property type="match status" value="1"/>
</dbReference>
<evidence type="ECO:0000256" key="5">
    <source>
        <dbReference type="SAM" id="MobiDB-lite"/>
    </source>
</evidence>
<feature type="domain" description="Major facilitator superfamily (MFS) profile" evidence="7">
    <location>
        <begin position="17"/>
        <end position="480"/>
    </location>
</feature>
<sequence length="480" mass="48664">MSAAPPPTIWDRARLGITVGTVSLIFLAAIEALAVTTVMPVVAEDLHGEELFAVAFSATLATGVIGMVGVGAWSDRSGPRAPLYTAVALFAAGLLVSGFALDMHVFIIGRLIQGLGAGGQTVALYVVVARIYPPQLHGRVFAAFAAAWVLPSMVGPFLAGAVTEFLHWRWAFLGVAVLTATAFALVATRLRGVPLEADAGEQTDAGQQASVRTRAEGRSAGNEASSAREAGSARIAVRMLLAVLVASCAVAVGLAADAPAPTGAPLAVGAIAVIGVALLPLLPKGALRAAPGLPSVVLVRGLAAGAFFAAEAYVPRLLIDRFEFSPTVAGLALTLSALGWSLASAVQGRYGDALGSTRIMWIAAMCMLAGVAAVLWVSAVGVDPWVVVTCWGVAGAGMGLLYPRLTVLTLAYSTTADEGFNSSALSISDSTGSAVAIAVAGLGFVLAPIAGSGYITVYLIAAALVLLSLLPGLRMGDPAR</sequence>
<proteinExistence type="predicted"/>
<feature type="transmembrane region" description="Helical" evidence="6">
    <location>
        <begin position="140"/>
        <end position="162"/>
    </location>
</feature>
<dbReference type="RefSeq" id="WP_344820331.1">
    <property type="nucleotide sequence ID" value="NZ_BAABCP010000002.1"/>
</dbReference>
<feature type="transmembrane region" description="Helical" evidence="6">
    <location>
        <begin position="15"/>
        <end position="39"/>
    </location>
</feature>
<dbReference type="PANTHER" id="PTHR23501">
    <property type="entry name" value="MAJOR FACILITATOR SUPERFAMILY"/>
    <property type="match status" value="1"/>
</dbReference>
<dbReference type="SUPFAM" id="SSF103473">
    <property type="entry name" value="MFS general substrate transporter"/>
    <property type="match status" value="1"/>
</dbReference>
<evidence type="ECO:0000313" key="8">
    <source>
        <dbReference type="EMBL" id="GAA3948681.1"/>
    </source>
</evidence>
<protein>
    <submittedName>
        <fullName evidence="8">MFS transporter</fullName>
    </submittedName>
</protein>
<evidence type="ECO:0000259" key="7">
    <source>
        <dbReference type="PROSITE" id="PS50850"/>
    </source>
</evidence>
<feature type="transmembrane region" description="Helical" evidence="6">
    <location>
        <begin position="168"/>
        <end position="187"/>
    </location>
</feature>
<keyword evidence="9" id="KW-1185">Reference proteome</keyword>
<name>A0ABP7NJL5_9MICO</name>
<reference evidence="9" key="1">
    <citation type="journal article" date="2019" name="Int. J. Syst. Evol. Microbiol.">
        <title>The Global Catalogue of Microorganisms (GCM) 10K type strain sequencing project: providing services to taxonomists for standard genome sequencing and annotation.</title>
        <authorList>
            <consortium name="The Broad Institute Genomics Platform"/>
            <consortium name="The Broad Institute Genome Sequencing Center for Infectious Disease"/>
            <person name="Wu L."/>
            <person name="Ma J."/>
        </authorList>
    </citation>
    <scope>NUCLEOTIDE SEQUENCE [LARGE SCALE GENOMIC DNA]</scope>
    <source>
        <strain evidence="9">JCM 17024</strain>
    </source>
</reference>
<feature type="transmembrane region" description="Helical" evidence="6">
    <location>
        <begin position="81"/>
        <end position="101"/>
    </location>
</feature>
<evidence type="ECO:0000256" key="1">
    <source>
        <dbReference type="ARBA" id="ARBA00004651"/>
    </source>
</evidence>
<dbReference type="Gene3D" id="1.20.1250.20">
    <property type="entry name" value="MFS general substrate transporter like domains"/>
    <property type="match status" value="1"/>
</dbReference>
<dbReference type="PRINTS" id="PR01036">
    <property type="entry name" value="TCRTETB"/>
</dbReference>
<dbReference type="Proteomes" id="UP001501591">
    <property type="component" value="Unassembled WGS sequence"/>
</dbReference>
<evidence type="ECO:0000256" key="2">
    <source>
        <dbReference type="ARBA" id="ARBA00022692"/>
    </source>
</evidence>
<feature type="transmembrane region" description="Helical" evidence="6">
    <location>
        <begin position="359"/>
        <end position="379"/>
    </location>
</feature>
<dbReference type="PROSITE" id="PS50850">
    <property type="entry name" value="MFS"/>
    <property type="match status" value="1"/>
</dbReference>
<feature type="transmembrane region" description="Helical" evidence="6">
    <location>
        <begin position="107"/>
        <end position="128"/>
    </location>
</feature>
<evidence type="ECO:0000256" key="6">
    <source>
        <dbReference type="SAM" id="Phobius"/>
    </source>
</evidence>
<dbReference type="InterPro" id="IPR020846">
    <property type="entry name" value="MFS_dom"/>
</dbReference>
<feature type="transmembrane region" description="Helical" evidence="6">
    <location>
        <begin position="424"/>
        <end position="447"/>
    </location>
</feature>
<evidence type="ECO:0000256" key="4">
    <source>
        <dbReference type="ARBA" id="ARBA00023136"/>
    </source>
</evidence>
<organism evidence="8 9">
    <name type="scientific">Microbacterium soli</name>
    <dbReference type="NCBI Taxonomy" id="446075"/>
    <lineage>
        <taxon>Bacteria</taxon>
        <taxon>Bacillati</taxon>
        <taxon>Actinomycetota</taxon>
        <taxon>Actinomycetes</taxon>
        <taxon>Micrococcales</taxon>
        <taxon>Microbacteriaceae</taxon>
        <taxon>Microbacterium</taxon>
    </lineage>
</organism>
<evidence type="ECO:0000256" key="3">
    <source>
        <dbReference type="ARBA" id="ARBA00022989"/>
    </source>
</evidence>
<feature type="transmembrane region" description="Helical" evidence="6">
    <location>
        <begin position="262"/>
        <end position="282"/>
    </location>
</feature>
<keyword evidence="3 6" id="KW-1133">Transmembrane helix</keyword>
<feature type="region of interest" description="Disordered" evidence="5">
    <location>
        <begin position="201"/>
        <end position="225"/>
    </location>
</feature>